<gene>
    <name evidence="2" type="ORF">DJ021_05840</name>
</gene>
<feature type="compositionally biased region" description="Pro residues" evidence="1">
    <location>
        <begin position="129"/>
        <end position="138"/>
    </location>
</feature>
<proteinExistence type="predicted"/>
<feature type="compositionally biased region" description="Low complexity" evidence="1">
    <location>
        <begin position="90"/>
        <end position="108"/>
    </location>
</feature>
<evidence type="ECO:0000256" key="1">
    <source>
        <dbReference type="SAM" id="MobiDB-lite"/>
    </source>
</evidence>
<protein>
    <submittedName>
        <fullName evidence="2">Uncharacterized protein</fullName>
    </submittedName>
</protein>
<accession>A0A328AXH7</accession>
<feature type="compositionally biased region" description="Basic and acidic residues" evidence="1">
    <location>
        <begin position="72"/>
        <end position="89"/>
    </location>
</feature>
<dbReference type="EMBL" id="QFYP01000001">
    <property type="protein sequence ID" value="RAK59359.1"/>
    <property type="molecule type" value="Genomic_DNA"/>
</dbReference>
<dbReference type="Proteomes" id="UP000249842">
    <property type="component" value="Unassembled WGS sequence"/>
</dbReference>
<comment type="caution">
    <text evidence="2">The sequence shown here is derived from an EMBL/GenBank/DDBJ whole genome shotgun (WGS) entry which is preliminary data.</text>
</comment>
<organism evidence="2 3">
    <name type="scientific">Phenylobacterium hankyongense</name>
    <dbReference type="NCBI Taxonomy" id="1813876"/>
    <lineage>
        <taxon>Bacteria</taxon>
        <taxon>Pseudomonadati</taxon>
        <taxon>Pseudomonadota</taxon>
        <taxon>Alphaproteobacteria</taxon>
        <taxon>Caulobacterales</taxon>
        <taxon>Caulobacteraceae</taxon>
        <taxon>Phenylobacterium</taxon>
    </lineage>
</organism>
<evidence type="ECO:0000313" key="2">
    <source>
        <dbReference type="EMBL" id="RAK59359.1"/>
    </source>
</evidence>
<evidence type="ECO:0000313" key="3">
    <source>
        <dbReference type="Proteomes" id="UP000249842"/>
    </source>
</evidence>
<keyword evidence="3" id="KW-1185">Reference proteome</keyword>
<sequence length="138" mass="13907">MPRRVLQVVAGLIGLAAVGSFSMGVINAPSRGRLPGEKAPGEAPSTMIQATEATPLSQERIEGPPPPPELTPEEKAKQDADKKARDAAAAERLAAADSAAANGAAPGAPTLITPPAAGDRVGDLLDSVTPPPSEDPPH</sequence>
<feature type="region of interest" description="Disordered" evidence="1">
    <location>
        <begin position="29"/>
        <end position="138"/>
    </location>
</feature>
<feature type="compositionally biased region" description="Polar residues" evidence="1">
    <location>
        <begin position="46"/>
        <end position="57"/>
    </location>
</feature>
<name>A0A328AXH7_9CAUL</name>
<dbReference type="AlphaFoldDB" id="A0A328AXH7"/>
<dbReference type="OrthoDB" id="9955351at2"/>
<dbReference type="RefSeq" id="WP_111456652.1">
    <property type="nucleotide sequence ID" value="NZ_QFYP01000001.1"/>
</dbReference>
<reference evidence="3" key="1">
    <citation type="submission" date="2018-05" db="EMBL/GenBank/DDBJ databases">
        <authorList>
            <person name="Li X."/>
        </authorList>
    </citation>
    <scope>NUCLEOTIDE SEQUENCE [LARGE SCALE GENOMIC DNA]</scope>
    <source>
        <strain evidence="3">HKS-05</strain>
    </source>
</reference>